<evidence type="ECO:0000313" key="1">
    <source>
        <dbReference type="EMBL" id="KAH1107677.1"/>
    </source>
</evidence>
<dbReference type="AlphaFoldDB" id="A0A9D3W2S1"/>
<sequence length="116" mass="12792">MEASNKRTEGGRGRVSTESALAVFTPKFKRCRVSTVRVFQPECERVIASNYGLTMSAVRDFSLGCRRVTASNYGGGAQDYLVLYMIRCVTIYPALIVTRLKAKGPAFGHMGVRTCM</sequence>
<protein>
    <submittedName>
        <fullName evidence="1">Uncharacterized protein</fullName>
    </submittedName>
</protein>
<dbReference type="Proteomes" id="UP000828251">
    <property type="component" value="Unassembled WGS sequence"/>
</dbReference>
<organism evidence="1 2">
    <name type="scientific">Gossypium stocksii</name>
    <dbReference type="NCBI Taxonomy" id="47602"/>
    <lineage>
        <taxon>Eukaryota</taxon>
        <taxon>Viridiplantae</taxon>
        <taxon>Streptophyta</taxon>
        <taxon>Embryophyta</taxon>
        <taxon>Tracheophyta</taxon>
        <taxon>Spermatophyta</taxon>
        <taxon>Magnoliopsida</taxon>
        <taxon>eudicotyledons</taxon>
        <taxon>Gunneridae</taxon>
        <taxon>Pentapetalae</taxon>
        <taxon>rosids</taxon>
        <taxon>malvids</taxon>
        <taxon>Malvales</taxon>
        <taxon>Malvaceae</taxon>
        <taxon>Malvoideae</taxon>
        <taxon>Gossypium</taxon>
    </lineage>
</organism>
<name>A0A9D3W2S1_9ROSI</name>
<gene>
    <name evidence="1" type="ORF">J1N35_011445</name>
</gene>
<reference evidence="1 2" key="1">
    <citation type="journal article" date="2021" name="Plant Biotechnol. J.">
        <title>Multi-omics assisted identification of the key and species-specific regulatory components of drought-tolerant mechanisms in Gossypium stocksii.</title>
        <authorList>
            <person name="Yu D."/>
            <person name="Ke L."/>
            <person name="Zhang D."/>
            <person name="Wu Y."/>
            <person name="Sun Y."/>
            <person name="Mei J."/>
            <person name="Sun J."/>
            <person name="Sun Y."/>
        </authorList>
    </citation>
    <scope>NUCLEOTIDE SEQUENCE [LARGE SCALE GENOMIC DNA]</scope>
    <source>
        <strain evidence="2">cv. E1</strain>
        <tissue evidence="1">Leaf</tissue>
    </source>
</reference>
<dbReference type="EMBL" id="JAIQCV010000004">
    <property type="protein sequence ID" value="KAH1107677.1"/>
    <property type="molecule type" value="Genomic_DNA"/>
</dbReference>
<evidence type="ECO:0000313" key="2">
    <source>
        <dbReference type="Proteomes" id="UP000828251"/>
    </source>
</evidence>
<comment type="caution">
    <text evidence="1">The sequence shown here is derived from an EMBL/GenBank/DDBJ whole genome shotgun (WGS) entry which is preliminary data.</text>
</comment>
<proteinExistence type="predicted"/>
<accession>A0A9D3W2S1</accession>
<keyword evidence="2" id="KW-1185">Reference proteome</keyword>